<dbReference type="RefSeq" id="WP_038222702.1">
    <property type="nucleotide sequence ID" value="NZ_CAWLWD010000098.1"/>
</dbReference>
<dbReference type="Pfam" id="PF04883">
    <property type="entry name" value="HK97-gp10_like"/>
    <property type="match status" value="1"/>
</dbReference>
<accession>A0A077NPH1</accession>
<organism evidence="1">
    <name type="scientific">Xenorhabdus bovienii str. feltiae Moldova</name>
    <dbReference type="NCBI Taxonomy" id="1398200"/>
    <lineage>
        <taxon>Bacteria</taxon>
        <taxon>Pseudomonadati</taxon>
        <taxon>Pseudomonadota</taxon>
        <taxon>Gammaproteobacteria</taxon>
        <taxon>Enterobacterales</taxon>
        <taxon>Morganellaceae</taxon>
        <taxon>Xenorhabdus</taxon>
    </lineage>
</organism>
<reference evidence="1" key="1">
    <citation type="submission" date="2013-07" db="EMBL/GenBank/DDBJ databases">
        <title>Sub-species coevolution in mutualistic symbiosis.</title>
        <authorList>
            <person name="Murfin K."/>
            <person name="Klassen J."/>
            <person name="Lee M."/>
            <person name="Forst S."/>
            <person name="Stock P."/>
            <person name="Goodrich-Blair H."/>
        </authorList>
    </citation>
    <scope>NUCLEOTIDE SEQUENCE [LARGE SCALE GENOMIC DNA]</scope>
    <source>
        <strain evidence="1">Feltiae Moldova</strain>
    </source>
</reference>
<proteinExistence type="predicted"/>
<dbReference type="Proteomes" id="UP000028487">
    <property type="component" value="Unassembled WGS sequence"/>
</dbReference>
<dbReference type="NCBIfam" id="TIGR01725">
    <property type="entry name" value="phge_HK97_gp10"/>
    <property type="match status" value="1"/>
</dbReference>
<comment type="caution">
    <text evidence="1">The sequence shown here is derived from an EMBL/GenBank/DDBJ whole genome shotgun (WGS) entry which is preliminary data.</text>
</comment>
<name>A0A077NPH1_XENBV</name>
<dbReference type="InterPro" id="IPR010064">
    <property type="entry name" value="HK97-gp10_tail"/>
</dbReference>
<evidence type="ECO:0008006" key="2">
    <source>
        <dbReference type="Google" id="ProtNLM"/>
    </source>
</evidence>
<protein>
    <recommendedName>
        <fullName evidence="2">HK97 gp10 family phage protein</fullName>
    </recommendedName>
</protein>
<dbReference type="HOGENOM" id="CLU_127674_1_0_6"/>
<sequence length="134" mass="14769">MISTNLSGLEELGRKLQALETDLQTQILRKAGKAAMEIVKEDMIAHAGYDKKAKGPHLRDNIKIRSAKSRKYKGGVMITVGPDKAHRMKALAQEMGTIKQVPKPFIRPALDYNQSAVLKVLAAEIRAALSVYSQ</sequence>
<dbReference type="AlphaFoldDB" id="A0A077NPH1"/>
<dbReference type="EMBL" id="CBSV010000011">
    <property type="protein sequence ID" value="CDG99581.1"/>
    <property type="molecule type" value="Genomic_DNA"/>
</dbReference>
<gene>
    <name evidence="1" type="ORF">XBFM1_1080006</name>
</gene>
<evidence type="ECO:0000313" key="1">
    <source>
        <dbReference type="EMBL" id="CDG99581.1"/>
    </source>
</evidence>